<evidence type="ECO:0000256" key="2">
    <source>
        <dbReference type="ARBA" id="ARBA00022603"/>
    </source>
</evidence>
<feature type="domain" description="HTH araC/xylS-type" evidence="7">
    <location>
        <begin position="112"/>
        <end position="152"/>
    </location>
</feature>
<dbReference type="InterPro" id="IPR035451">
    <property type="entry name" value="Ada-like_dom_sf"/>
</dbReference>
<keyword evidence="2" id="KW-0808">Transferase</keyword>
<evidence type="ECO:0000256" key="1">
    <source>
        <dbReference type="ARBA" id="ARBA00001947"/>
    </source>
</evidence>
<dbReference type="Gene3D" id="1.10.10.60">
    <property type="entry name" value="Homeodomain-like"/>
    <property type="match status" value="1"/>
</dbReference>
<dbReference type="Gene3D" id="3.40.10.10">
    <property type="entry name" value="DNA Methylphosphotriester Repair Domain"/>
    <property type="match status" value="1"/>
</dbReference>
<dbReference type="Proteomes" id="UP001610432">
    <property type="component" value="Unassembled WGS sequence"/>
</dbReference>
<evidence type="ECO:0000256" key="5">
    <source>
        <dbReference type="ARBA" id="ARBA00023163"/>
    </source>
</evidence>
<dbReference type="Pfam" id="PF02805">
    <property type="entry name" value="Ada_Zn_binding"/>
    <property type="match status" value="1"/>
</dbReference>
<evidence type="ECO:0000313" key="9">
    <source>
        <dbReference type="Proteomes" id="UP001610432"/>
    </source>
</evidence>
<keyword evidence="3" id="KW-0805">Transcription regulation</keyword>
<reference evidence="8 9" key="1">
    <citation type="submission" date="2024-07" db="EMBL/GenBank/DDBJ databases">
        <title>Section-level genome sequencing and comparative genomics of Aspergillus sections Usti and Cavernicolus.</title>
        <authorList>
            <consortium name="Lawrence Berkeley National Laboratory"/>
            <person name="Nybo J.L."/>
            <person name="Vesth T.C."/>
            <person name="Theobald S."/>
            <person name="Frisvad J.C."/>
            <person name="Larsen T.O."/>
            <person name="Kjaerboelling I."/>
            <person name="Rothschild-Mancinelli K."/>
            <person name="Lyhne E.K."/>
            <person name="Kogle M.E."/>
            <person name="Barry K."/>
            <person name="Clum A."/>
            <person name="Na H."/>
            <person name="Ledsgaard L."/>
            <person name="Lin J."/>
            <person name="Lipzen A."/>
            <person name="Kuo A."/>
            <person name="Riley R."/>
            <person name="Mondo S."/>
            <person name="Labutti K."/>
            <person name="Haridas S."/>
            <person name="Pangalinan J."/>
            <person name="Salamov A.A."/>
            <person name="Simmons B.A."/>
            <person name="Magnuson J.K."/>
            <person name="Chen J."/>
            <person name="Drula E."/>
            <person name="Henrissat B."/>
            <person name="Wiebenga A."/>
            <person name="Lubbers R.J."/>
            <person name="Gomes A.C."/>
            <person name="Macurrencykelacurrency M.R."/>
            <person name="Stajich J."/>
            <person name="Grigoriev I.V."/>
            <person name="Mortensen U.H."/>
            <person name="De Vries R.P."/>
            <person name="Baker S.E."/>
            <person name="Andersen M.R."/>
        </authorList>
    </citation>
    <scope>NUCLEOTIDE SEQUENCE [LARGE SCALE GENOMIC DNA]</scope>
    <source>
        <strain evidence="8 9">CBS 449.75</strain>
    </source>
</reference>
<keyword evidence="9" id="KW-1185">Reference proteome</keyword>
<dbReference type="InterPro" id="IPR018060">
    <property type="entry name" value="HTH_AraC"/>
</dbReference>
<dbReference type="Pfam" id="PF00165">
    <property type="entry name" value="HTH_AraC"/>
    <property type="match status" value="1"/>
</dbReference>
<dbReference type="InterPro" id="IPR009057">
    <property type="entry name" value="Homeodomain-like_sf"/>
</dbReference>
<proteinExistence type="predicted"/>
<dbReference type="RefSeq" id="XP_070884648.1">
    <property type="nucleotide sequence ID" value="XM_071025088.1"/>
</dbReference>
<evidence type="ECO:0000259" key="7">
    <source>
        <dbReference type="PROSITE" id="PS01124"/>
    </source>
</evidence>
<dbReference type="InterPro" id="IPR004026">
    <property type="entry name" value="Ada_DNA_repair_Zn-bd"/>
</dbReference>
<dbReference type="SUPFAM" id="SSF57884">
    <property type="entry name" value="Ada DNA repair protein, N-terminal domain (N-Ada 10)"/>
    <property type="match status" value="1"/>
</dbReference>
<dbReference type="SUPFAM" id="SSF46689">
    <property type="entry name" value="Homeodomain-like"/>
    <property type="match status" value="1"/>
</dbReference>
<gene>
    <name evidence="8" type="ORF">BJX67DRAFT_170251</name>
</gene>
<feature type="region of interest" description="Disordered" evidence="6">
    <location>
        <begin position="1"/>
        <end position="22"/>
    </location>
</feature>
<keyword evidence="4" id="KW-0010">Activator</keyword>
<keyword evidence="5" id="KW-0804">Transcription</keyword>
<evidence type="ECO:0000256" key="6">
    <source>
        <dbReference type="SAM" id="MobiDB-lite"/>
    </source>
</evidence>
<accession>A0ABR4LMA3</accession>
<keyword evidence="2" id="KW-0489">Methyltransferase</keyword>
<comment type="caution">
    <text evidence="8">The sequence shown here is derived from an EMBL/GenBank/DDBJ whole genome shotgun (WGS) entry which is preliminary data.</text>
</comment>
<sequence>MSQRTTPRKLPPLPKKTQPATSAAARWQAVVNRDATATSFVYAVLTTKIYCRPSCSARLARRANVEFYDTPSQAEGAGFRACKRCKPETLKPAVNPQVVLVQRACQTIKSDIASGSKPTLTRIARMAGLTPSHFHRVFKKVMGVTPGKYAVQVLDETRAALEKEKPWDGVGGYADENRNPALFQPWDDKLRAEFDSWLTGGVDWDICDGEAVVGADGDPGALWNDFDVLLAAEAQFLSQQDSVCPLTGGLELYDSSESPGSVVVDERGFSFVGV</sequence>
<organism evidence="8 9">
    <name type="scientific">Aspergillus lucknowensis</name>
    <dbReference type="NCBI Taxonomy" id="176173"/>
    <lineage>
        <taxon>Eukaryota</taxon>
        <taxon>Fungi</taxon>
        <taxon>Dikarya</taxon>
        <taxon>Ascomycota</taxon>
        <taxon>Pezizomycotina</taxon>
        <taxon>Eurotiomycetes</taxon>
        <taxon>Eurotiomycetidae</taxon>
        <taxon>Eurotiales</taxon>
        <taxon>Aspergillaceae</taxon>
        <taxon>Aspergillus</taxon>
        <taxon>Aspergillus subgen. Nidulantes</taxon>
    </lineage>
</organism>
<dbReference type="GeneID" id="98140160"/>
<protein>
    <submittedName>
        <fullName evidence="8">Metal binding domain of Ada-domain-containing protein</fullName>
    </submittedName>
</protein>
<comment type="cofactor">
    <cofactor evidence="1">
        <name>Zn(2+)</name>
        <dbReference type="ChEBI" id="CHEBI:29105"/>
    </cofactor>
</comment>
<dbReference type="PROSITE" id="PS01124">
    <property type="entry name" value="HTH_ARAC_FAMILY_2"/>
    <property type="match status" value="1"/>
</dbReference>
<evidence type="ECO:0000256" key="4">
    <source>
        <dbReference type="ARBA" id="ARBA00023159"/>
    </source>
</evidence>
<name>A0ABR4LMA3_9EURO</name>
<evidence type="ECO:0000313" key="8">
    <source>
        <dbReference type="EMBL" id="KAL2865669.1"/>
    </source>
</evidence>
<evidence type="ECO:0000256" key="3">
    <source>
        <dbReference type="ARBA" id="ARBA00023015"/>
    </source>
</evidence>
<dbReference type="EMBL" id="JBFXLQ010000030">
    <property type="protein sequence ID" value="KAL2865669.1"/>
    <property type="molecule type" value="Genomic_DNA"/>
</dbReference>